<evidence type="ECO:0000256" key="3">
    <source>
        <dbReference type="ARBA" id="ARBA00022723"/>
    </source>
</evidence>
<dbReference type="EMBL" id="CAKASE010000066">
    <property type="protein sequence ID" value="CAG9570584.1"/>
    <property type="molecule type" value="Genomic_DNA"/>
</dbReference>
<organism evidence="7 8">
    <name type="scientific">Danaus chrysippus</name>
    <name type="common">African queen</name>
    <dbReference type="NCBI Taxonomy" id="151541"/>
    <lineage>
        <taxon>Eukaryota</taxon>
        <taxon>Metazoa</taxon>
        <taxon>Ecdysozoa</taxon>
        <taxon>Arthropoda</taxon>
        <taxon>Hexapoda</taxon>
        <taxon>Insecta</taxon>
        <taxon>Pterygota</taxon>
        <taxon>Neoptera</taxon>
        <taxon>Endopterygota</taxon>
        <taxon>Lepidoptera</taxon>
        <taxon>Glossata</taxon>
        <taxon>Ditrysia</taxon>
        <taxon>Papilionoidea</taxon>
        <taxon>Nymphalidae</taxon>
        <taxon>Danainae</taxon>
        <taxon>Danaini</taxon>
        <taxon>Danaina</taxon>
        <taxon>Danaus</taxon>
        <taxon>Anosia</taxon>
    </lineage>
</organism>
<dbReference type="AlphaFoldDB" id="A0A8J2R3B3"/>
<name>A0A8J2R3B3_9NEOP</name>
<keyword evidence="3" id="KW-0479">Metal-binding</keyword>
<protein>
    <submittedName>
        <fullName evidence="7">(African queen) hypothetical protein</fullName>
    </submittedName>
</protein>
<gene>
    <name evidence="7" type="ORF">DCHRY22_LOCUS9293</name>
</gene>
<dbReference type="Gene3D" id="3.30.420.10">
    <property type="entry name" value="Ribonuclease H-like superfamily/Ribonuclease H"/>
    <property type="match status" value="1"/>
</dbReference>
<dbReference type="OrthoDB" id="43458at2759"/>
<keyword evidence="6" id="KW-0460">Magnesium</keyword>
<evidence type="ECO:0000313" key="8">
    <source>
        <dbReference type="Proteomes" id="UP000789524"/>
    </source>
</evidence>
<keyword evidence="5" id="KW-0269">Exonuclease</keyword>
<dbReference type="InterPro" id="IPR036397">
    <property type="entry name" value="RNaseH_sf"/>
</dbReference>
<dbReference type="GO" id="GO:0046872">
    <property type="term" value="F:metal ion binding"/>
    <property type="evidence" value="ECO:0007669"/>
    <property type="project" value="UniProtKB-KW"/>
</dbReference>
<dbReference type="GO" id="GO:0005737">
    <property type="term" value="C:cytoplasm"/>
    <property type="evidence" value="ECO:0007669"/>
    <property type="project" value="TreeGrafter"/>
</dbReference>
<dbReference type="SUPFAM" id="SSF53098">
    <property type="entry name" value="Ribonuclease H-like"/>
    <property type="match status" value="1"/>
</dbReference>
<dbReference type="PANTHER" id="PTHR13058:SF19">
    <property type="entry name" value="LD40940P"/>
    <property type="match status" value="1"/>
</dbReference>
<proteinExistence type="predicted"/>
<sequence length="243" mass="27944">MYIKTFVVFDINTVGYTVKKRDNIKIVEFTLMEVPREVFEKSDSEGFKPSNTMTQSINPQVTVDVKKVKSNPRLSADNLKNHPIFRDVIKDVNKFLEDLPKPVCLVSLHGNRFDLKVLLTEYKRADETFPSDVLCVDSKAFFSVETDVQPDPIPDNKTEPVEELNVMFGKMTTKGKDKLYIQQLYRSLLKKEPPQSQTTEVKTDMHLRCLLRLKGPFLLWVDKNAKPISVIKPFGKHQDQPAN</sequence>
<keyword evidence="8" id="KW-1185">Reference proteome</keyword>
<dbReference type="Proteomes" id="UP000789524">
    <property type="component" value="Unassembled WGS sequence"/>
</dbReference>
<keyword evidence="4" id="KW-0378">Hydrolase</keyword>
<dbReference type="GO" id="GO:0003676">
    <property type="term" value="F:nucleic acid binding"/>
    <property type="evidence" value="ECO:0007669"/>
    <property type="project" value="InterPro"/>
</dbReference>
<evidence type="ECO:0000256" key="2">
    <source>
        <dbReference type="ARBA" id="ARBA00022722"/>
    </source>
</evidence>
<evidence type="ECO:0000256" key="6">
    <source>
        <dbReference type="ARBA" id="ARBA00022842"/>
    </source>
</evidence>
<reference evidence="7" key="1">
    <citation type="submission" date="2021-09" db="EMBL/GenBank/DDBJ databases">
        <authorList>
            <person name="Martin H S."/>
        </authorList>
    </citation>
    <scope>NUCLEOTIDE SEQUENCE</scope>
</reference>
<keyword evidence="2" id="KW-0540">Nuclease</keyword>
<accession>A0A8J2R3B3</accession>
<dbReference type="PANTHER" id="PTHR13058">
    <property type="entry name" value="THREE PRIME REPAIR EXONUCLEASE 1, 2"/>
    <property type="match status" value="1"/>
</dbReference>
<dbReference type="InterPro" id="IPR040393">
    <property type="entry name" value="TREX1/2"/>
</dbReference>
<evidence type="ECO:0000256" key="1">
    <source>
        <dbReference type="ARBA" id="ARBA00001946"/>
    </source>
</evidence>
<dbReference type="InterPro" id="IPR012337">
    <property type="entry name" value="RNaseH-like_sf"/>
</dbReference>
<comment type="caution">
    <text evidence="7">The sequence shown here is derived from an EMBL/GenBank/DDBJ whole genome shotgun (WGS) entry which is preliminary data.</text>
</comment>
<comment type="cofactor">
    <cofactor evidence="1">
        <name>Mg(2+)</name>
        <dbReference type="ChEBI" id="CHEBI:18420"/>
    </cofactor>
</comment>
<dbReference type="GO" id="GO:0006308">
    <property type="term" value="P:DNA catabolic process"/>
    <property type="evidence" value="ECO:0007669"/>
    <property type="project" value="TreeGrafter"/>
</dbReference>
<dbReference type="GO" id="GO:0008296">
    <property type="term" value="F:3'-5'-DNA exonuclease activity"/>
    <property type="evidence" value="ECO:0007669"/>
    <property type="project" value="TreeGrafter"/>
</dbReference>
<evidence type="ECO:0000256" key="4">
    <source>
        <dbReference type="ARBA" id="ARBA00022801"/>
    </source>
</evidence>
<evidence type="ECO:0000313" key="7">
    <source>
        <dbReference type="EMBL" id="CAG9570584.1"/>
    </source>
</evidence>
<evidence type="ECO:0000256" key="5">
    <source>
        <dbReference type="ARBA" id="ARBA00022839"/>
    </source>
</evidence>